<evidence type="ECO:0000313" key="3">
    <source>
        <dbReference type="Proteomes" id="UP000838878"/>
    </source>
</evidence>
<dbReference type="AlphaFoldDB" id="A0A8J9VQE2"/>
<gene>
    <name evidence="2" type="ORF">BINO364_LOCUS16378</name>
</gene>
<feature type="region of interest" description="Disordered" evidence="1">
    <location>
        <begin position="32"/>
        <end position="54"/>
    </location>
</feature>
<feature type="non-terminal residue" evidence="2">
    <location>
        <position position="98"/>
    </location>
</feature>
<reference evidence="2" key="1">
    <citation type="submission" date="2021-12" db="EMBL/GenBank/DDBJ databases">
        <authorList>
            <person name="Martin H S."/>
        </authorList>
    </citation>
    <scope>NUCLEOTIDE SEQUENCE</scope>
</reference>
<evidence type="ECO:0000313" key="2">
    <source>
        <dbReference type="EMBL" id="CAH0731540.1"/>
    </source>
</evidence>
<organism evidence="2 3">
    <name type="scientific">Brenthis ino</name>
    <name type="common">lesser marbled fritillary</name>
    <dbReference type="NCBI Taxonomy" id="405034"/>
    <lineage>
        <taxon>Eukaryota</taxon>
        <taxon>Metazoa</taxon>
        <taxon>Ecdysozoa</taxon>
        <taxon>Arthropoda</taxon>
        <taxon>Hexapoda</taxon>
        <taxon>Insecta</taxon>
        <taxon>Pterygota</taxon>
        <taxon>Neoptera</taxon>
        <taxon>Endopterygota</taxon>
        <taxon>Lepidoptera</taxon>
        <taxon>Glossata</taxon>
        <taxon>Ditrysia</taxon>
        <taxon>Papilionoidea</taxon>
        <taxon>Nymphalidae</taxon>
        <taxon>Heliconiinae</taxon>
        <taxon>Argynnini</taxon>
        <taxon>Brenthis</taxon>
    </lineage>
</organism>
<sequence>MGGGQLQAELNGQQEPGHLLVADVAAGSVLRHGPLRDDAPIPRGHRADDDRPASVSVQGAGGVCYGVRAMGTHNARCIRDGRRLKCARLGLYRVVPFQ</sequence>
<protein>
    <submittedName>
        <fullName evidence="2">Uncharacterized protein</fullName>
    </submittedName>
</protein>
<proteinExistence type="predicted"/>
<name>A0A8J9VQE2_9NEOP</name>
<dbReference type="EMBL" id="OV170229">
    <property type="protein sequence ID" value="CAH0731540.1"/>
    <property type="molecule type" value="Genomic_DNA"/>
</dbReference>
<accession>A0A8J9VQE2</accession>
<evidence type="ECO:0000256" key="1">
    <source>
        <dbReference type="SAM" id="MobiDB-lite"/>
    </source>
</evidence>
<feature type="compositionally biased region" description="Basic and acidic residues" evidence="1">
    <location>
        <begin position="34"/>
        <end position="52"/>
    </location>
</feature>
<keyword evidence="3" id="KW-1185">Reference proteome</keyword>
<dbReference type="Proteomes" id="UP000838878">
    <property type="component" value="Chromosome 9"/>
</dbReference>